<name>A0A267G1X0_9PLAT</name>
<dbReference type="PANTHER" id="PTHR20988">
    <property type="entry name" value="TRANSMEMBRANE PROTEIN 183A-RELATED"/>
    <property type="match status" value="1"/>
</dbReference>
<dbReference type="InterPro" id="IPR026509">
    <property type="entry name" value="TMEM183"/>
</dbReference>
<dbReference type="AlphaFoldDB" id="A0A267G1X0"/>
<dbReference type="Proteomes" id="UP000215902">
    <property type="component" value="Unassembled WGS sequence"/>
</dbReference>
<organism evidence="2 3">
    <name type="scientific">Macrostomum lignano</name>
    <dbReference type="NCBI Taxonomy" id="282301"/>
    <lineage>
        <taxon>Eukaryota</taxon>
        <taxon>Metazoa</taxon>
        <taxon>Spiralia</taxon>
        <taxon>Lophotrochozoa</taxon>
        <taxon>Platyhelminthes</taxon>
        <taxon>Rhabditophora</taxon>
        <taxon>Macrostomorpha</taxon>
        <taxon>Macrostomida</taxon>
        <taxon>Macrostomidae</taxon>
        <taxon>Macrostomum</taxon>
    </lineage>
</organism>
<dbReference type="GO" id="GO:0031647">
    <property type="term" value="P:regulation of protein stability"/>
    <property type="evidence" value="ECO:0007669"/>
    <property type="project" value="TreeGrafter"/>
</dbReference>
<proteinExistence type="predicted"/>
<keyword evidence="3" id="KW-1185">Reference proteome</keyword>
<protein>
    <recommendedName>
        <fullName evidence="4">F-box domain-containing protein</fullName>
    </recommendedName>
</protein>
<evidence type="ECO:0000313" key="2">
    <source>
        <dbReference type="EMBL" id="PAA80078.1"/>
    </source>
</evidence>
<evidence type="ECO:0008006" key="4">
    <source>
        <dbReference type="Google" id="ProtNLM"/>
    </source>
</evidence>
<dbReference type="GO" id="GO:0019005">
    <property type="term" value="C:SCF ubiquitin ligase complex"/>
    <property type="evidence" value="ECO:0007669"/>
    <property type="project" value="TreeGrafter"/>
</dbReference>
<dbReference type="PANTHER" id="PTHR20988:SF2">
    <property type="entry name" value="TRANSMEMBRANE PROTEIN 183A-RELATED"/>
    <property type="match status" value="1"/>
</dbReference>
<sequence>MPGQRGKTQCLADVTISQYADARDPIARLAKRVSDRRLVLSQLAEESAGTIEDFDAELLLFDEQELEQEHQEDFDGESIEPPRGRSAIRQQANSISAGRAEQSAKVYPALLWQLIGEYIHPESVSAFASLCRDARQVTQQRSFWRRLYLRWAWNPAAQADVEAPHELQRSAILTCQLGVRPRVIRALHRWHFGVTDYCCRWPSGGRAPPTGLRFQRFAVSPSRRRLLVLFQRGPPPPAPKPPPDSWEDEAVGLAALVNAEAERSIESNSIRDQYRCPTEGQWLLVADLDSCGLPPHCLEDLLAMDHRCLMTGLSCLTAFSGGCGGVGKFTGSSSGAASCWCELTVRSAQSGDCRSIRFACTSAPRLLPWWRPGFLPALRESSGVAAAASDEDGDGGGADELAGW</sequence>
<dbReference type="EMBL" id="NIVC01000598">
    <property type="protein sequence ID" value="PAA80078.1"/>
    <property type="molecule type" value="Genomic_DNA"/>
</dbReference>
<evidence type="ECO:0000256" key="1">
    <source>
        <dbReference type="SAM" id="MobiDB-lite"/>
    </source>
</evidence>
<dbReference type="STRING" id="282301.A0A267G1X0"/>
<evidence type="ECO:0000313" key="3">
    <source>
        <dbReference type="Proteomes" id="UP000215902"/>
    </source>
</evidence>
<gene>
    <name evidence="2" type="ORF">BOX15_Mlig012921g1</name>
</gene>
<comment type="caution">
    <text evidence="2">The sequence shown here is derived from an EMBL/GenBank/DDBJ whole genome shotgun (WGS) entry which is preliminary data.</text>
</comment>
<reference evidence="2 3" key="1">
    <citation type="submission" date="2017-06" db="EMBL/GenBank/DDBJ databases">
        <title>A platform for efficient transgenesis in Macrostomum lignano, a flatworm model organism for stem cell research.</title>
        <authorList>
            <person name="Berezikov E."/>
        </authorList>
    </citation>
    <scope>NUCLEOTIDE SEQUENCE [LARGE SCALE GENOMIC DNA]</scope>
    <source>
        <strain evidence="2">DV1</strain>
        <tissue evidence="2">Whole organism</tissue>
    </source>
</reference>
<accession>A0A267G1X0</accession>
<feature type="region of interest" description="Disordered" evidence="1">
    <location>
        <begin position="70"/>
        <end position="93"/>
    </location>
</feature>
<dbReference type="OrthoDB" id="5955317at2759"/>